<evidence type="ECO:0000313" key="3">
    <source>
        <dbReference type="Proteomes" id="UP001185755"/>
    </source>
</evidence>
<organism evidence="2 3">
    <name type="scientific">Rhodococcoides yunnanense</name>
    <dbReference type="NCBI Taxonomy" id="278209"/>
    <lineage>
        <taxon>Bacteria</taxon>
        <taxon>Bacillati</taxon>
        <taxon>Actinomycetota</taxon>
        <taxon>Actinomycetes</taxon>
        <taxon>Mycobacteriales</taxon>
        <taxon>Nocardiaceae</taxon>
        <taxon>Rhodococcoides</taxon>
    </lineage>
</organism>
<dbReference type="PANTHER" id="PTHR43591">
    <property type="entry name" value="METHYLTRANSFERASE"/>
    <property type="match status" value="1"/>
</dbReference>
<comment type="caution">
    <text evidence="2">The sequence shown here is derived from an EMBL/GenBank/DDBJ whole genome shotgun (WGS) entry which is preliminary data.</text>
</comment>
<feature type="domain" description="Methyltransferase type 11" evidence="1">
    <location>
        <begin position="57"/>
        <end position="152"/>
    </location>
</feature>
<accession>A0ABU4B758</accession>
<proteinExistence type="predicted"/>
<protein>
    <submittedName>
        <fullName evidence="2">Methyltransferase domain-containing protein</fullName>
    </submittedName>
</protein>
<dbReference type="InterPro" id="IPR029063">
    <property type="entry name" value="SAM-dependent_MTases_sf"/>
</dbReference>
<sequence>MTQGDEMLGDLEVSRGYQQNAEYWERIVRQRLDKFQTEVTDVALMNLIGDCSGANMLDAGCGEGYFTRDLISRGAAHVHGVDTCEELITAAREHPEGGCLRSEYHHADVADLPLDDGSIDVVVANRLPHGIADPAKRFDEFRRVLRPSGRLLVLSMHPCFYAARGERDGVGFASTIDDYFGVRTVQQRFDVAGLTSPVESFQQFYSLEQHIGMITAAGFAITTLLEPRPSPEQRRSDEFWETNFTRPLFMLLECAIVTAN</sequence>
<keyword evidence="2" id="KW-0489">Methyltransferase</keyword>
<dbReference type="InterPro" id="IPR013216">
    <property type="entry name" value="Methyltransf_11"/>
</dbReference>
<dbReference type="CDD" id="cd02440">
    <property type="entry name" value="AdoMet_MTases"/>
    <property type="match status" value="1"/>
</dbReference>
<keyword evidence="3" id="KW-1185">Reference proteome</keyword>
<gene>
    <name evidence="2" type="ORF">R3P96_01635</name>
</gene>
<evidence type="ECO:0000259" key="1">
    <source>
        <dbReference type="Pfam" id="PF08241"/>
    </source>
</evidence>
<evidence type="ECO:0000313" key="2">
    <source>
        <dbReference type="EMBL" id="MDV6260031.1"/>
    </source>
</evidence>
<dbReference type="Pfam" id="PF08241">
    <property type="entry name" value="Methyltransf_11"/>
    <property type="match status" value="1"/>
</dbReference>
<dbReference type="GO" id="GO:0032259">
    <property type="term" value="P:methylation"/>
    <property type="evidence" value="ECO:0007669"/>
    <property type="project" value="UniProtKB-KW"/>
</dbReference>
<dbReference type="GO" id="GO:0008168">
    <property type="term" value="F:methyltransferase activity"/>
    <property type="evidence" value="ECO:0007669"/>
    <property type="project" value="UniProtKB-KW"/>
</dbReference>
<dbReference type="SUPFAM" id="SSF53335">
    <property type="entry name" value="S-adenosyl-L-methionine-dependent methyltransferases"/>
    <property type="match status" value="1"/>
</dbReference>
<name>A0ABU4B758_9NOCA</name>
<keyword evidence="2" id="KW-0808">Transferase</keyword>
<dbReference type="Gene3D" id="3.40.50.150">
    <property type="entry name" value="Vaccinia Virus protein VP39"/>
    <property type="match status" value="1"/>
</dbReference>
<dbReference type="RefSeq" id="WP_317562910.1">
    <property type="nucleotide sequence ID" value="NZ_JAWLJX010000001.1"/>
</dbReference>
<dbReference type="EMBL" id="JAWLJX010000001">
    <property type="protein sequence ID" value="MDV6260031.1"/>
    <property type="molecule type" value="Genomic_DNA"/>
</dbReference>
<reference evidence="2 3" key="1">
    <citation type="submission" date="2023-10" db="EMBL/GenBank/DDBJ databases">
        <title>Development of a sustainable strategy for remediation of hydrocarbon-contaminated territories based on the waste exchange concept.</title>
        <authorList>
            <person name="Krivoruchko A."/>
        </authorList>
    </citation>
    <scope>NUCLEOTIDE SEQUENCE [LARGE SCALE GENOMIC DNA]</scope>
    <source>
        <strain evidence="2 3">IEGM 1323</strain>
    </source>
</reference>
<dbReference type="Proteomes" id="UP001185755">
    <property type="component" value="Unassembled WGS sequence"/>
</dbReference>